<feature type="non-terminal residue" evidence="1">
    <location>
        <position position="1"/>
    </location>
</feature>
<evidence type="ECO:0000313" key="2">
    <source>
        <dbReference type="Proteomes" id="UP000789525"/>
    </source>
</evidence>
<organism evidence="1 2">
    <name type="scientific">Acaulospora colombiana</name>
    <dbReference type="NCBI Taxonomy" id="27376"/>
    <lineage>
        <taxon>Eukaryota</taxon>
        <taxon>Fungi</taxon>
        <taxon>Fungi incertae sedis</taxon>
        <taxon>Mucoromycota</taxon>
        <taxon>Glomeromycotina</taxon>
        <taxon>Glomeromycetes</taxon>
        <taxon>Diversisporales</taxon>
        <taxon>Acaulosporaceae</taxon>
        <taxon>Acaulospora</taxon>
    </lineage>
</organism>
<proteinExistence type="predicted"/>
<keyword evidence="2" id="KW-1185">Reference proteome</keyword>
<reference evidence="1" key="1">
    <citation type="submission" date="2021-06" db="EMBL/GenBank/DDBJ databases">
        <authorList>
            <person name="Kallberg Y."/>
            <person name="Tangrot J."/>
            <person name="Rosling A."/>
        </authorList>
    </citation>
    <scope>NUCLEOTIDE SEQUENCE</scope>
    <source>
        <strain evidence="1">CL356</strain>
    </source>
</reference>
<protein>
    <submittedName>
        <fullName evidence="1">2431_t:CDS:1</fullName>
    </submittedName>
</protein>
<sequence>VRRPDWYSKPDMDIQVVSDLQEFEASLLIFAHSNCTTNVIKQYLQGTIPEDKNSDDPDVVCEVDIGPFAGNTPWNITTSKNGDQYTSGPTDPGLINFPGINPPPLAVVDNSQSGTTRTSRLGWWAAVLTSFTLFLSMA</sequence>
<accession>A0ACA9MPC3</accession>
<dbReference type="Proteomes" id="UP000789525">
    <property type="component" value="Unassembled WGS sequence"/>
</dbReference>
<name>A0ACA9MPC3_9GLOM</name>
<gene>
    <name evidence="1" type="ORF">ACOLOM_LOCUS6700</name>
</gene>
<comment type="caution">
    <text evidence="1">The sequence shown here is derived from an EMBL/GenBank/DDBJ whole genome shotgun (WGS) entry which is preliminary data.</text>
</comment>
<evidence type="ECO:0000313" key="1">
    <source>
        <dbReference type="EMBL" id="CAG8601622.1"/>
    </source>
</evidence>
<dbReference type="EMBL" id="CAJVPT010014097">
    <property type="protein sequence ID" value="CAG8601622.1"/>
    <property type="molecule type" value="Genomic_DNA"/>
</dbReference>